<dbReference type="SUPFAM" id="SSF54001">
    <property type="entry name" value="Cysteine proteinases"/>
    <property type="match status" value="1"/>
</dbReference>
<evidence type="ECO:0000313" key="5">
    <source>
        <dbReference type="Proteomes" id="UP001501771"/>
    </source>
</evidence>
<dbReference type="PANTHER" id="PTHR42736">
    <property type="entry name" value="PROTEIN-GLUTAMINE GAMMA-GLUTAMYLTRANSFERASE"/>
    <property type="match status" value="1"/>
</dbReference>
<evidence type="ECO:0000313" key="4">
    <source>
        <dbReference type="EMBL" id="GAA2153342.1"/>
    </source>
</evidence>
<protein>
    <submittedName>
        <fullName evidence="4">DUF3488 and transglutaminase-like domain-containing protein</fullName>
    </submittedName>
</protein>
<feature type="transmembrane region" description="Helical" evidence="2">
    <location>
        <begin position="618"/>
        <end position="641"/>
    </location>
</feature>
<keyword evidence="2" id="KW-1133">Transmembrane helix</keyword>
<feature type="transmembrane region" description="Helical" evidence="2">
    <location>
        <begin position="148"/>
        <end position="166"/>
    </location>
</feature>
<dbReference type="InterPro" id="IPR021878">
    <property type="entry name" value="TgpA_N"/>
</dbReference>
<proteinExistence type="predicted"/>
<feature type="region of interest" description="Disordered" evidence="1">
    <location>
        <begin position="555"/>
        <end position="612"/>
    </location>
</feature>
<reference evidence="4 5" key="1">
    <citation type="journal article" date="2019" name="Int. J. Syst. Evol. Microbiol.">
        <title>The Global Catalogue of Microorganisms (GCM) 10K type strain sequencing project: providing services to taxonomists for standard genome sequencing and annotation.</title>
        <authorList>
            <consortium name="The Broad Institute Genomics Platform"/>
            <consortium name="The Broad Institute Genome Sequencing Center for Infectious Disease"/>
            <person name="Wu L."/>
            <person name="Ma J."/>
        </authorList>
    </citation>
    <scope>NUCLEOTIDE SEQUENCE [LARGE SCALE GENOMIC DNA]</scope>
    <source>
        <strain evidence="4 5">JCM 16022</strain>
    </source>
</reference>
<dbReference type="Gene3D" id="3.10.620.30">
    <property type="match status" value="1"/>
</dbReference>
<feature type="compositionally biased region" description="Low complexity" evidence="1">
    <location>
        <begin position="595"/>
        <end position="608"/>
    </location>
</feature>
<dbReference type="EMBL" id="BAAAQR010000013">
    <property type="protein sequence ID" value="GAA2153342.1"/>
    <property type="molecule type" value="Genomic_DNA"/>
</dbReference>
<keyword evidence="2" id="KW-0812">Transmembrane</keyword>
<gene>
    <name evidence="4" type="ORF">GCM10009844_37700</name>
</gene>
<dbReference type="InterPro" id="IPR052901">
    <property type="entry name" value="Bact_TGase-like"/>
</dbReference>
<dbReference type="RefSeq" id="WP_344156031.1">
    <property type="nucleotide sequence ID" value="NZ_BAAAQR010000013.1"/>
</dbReference>
<feature type="transmembrane region" description="Helical" evidence="2">
    <location>
        <begin position="12"/>
        <end position="30"/>
    </location>
</feature>
<sequence>MSSRRRSGPGAEVVLAGTAAATTWVAMWSWSGFTTVPGRFLGPLFALGLVVAVTGVLARWWRVPGPAVVGLQVVVSGLVCSTMLSGSPLPVGPAWSRLATSYADAMDTASRYAAPVPAHVPGVHPLLIPGGLVCLLLVDVLACTARRVPLAGLPLLTIYSVPVSLVGGGVSWWVFVLTAAGFMAMLFLQESEQVTRWGRPLGQDPAEADPSAFGVSTGAVRTSAGAIGSVATVIALFVPLLIPTLELHLLDGGRGPGGGSDITIKNPMADLRRDLTQGEDIPLLRVTTDDPSPDYLRISVLNMFNDNEWTSGDRDVPTNNLADGPMPGLVGVASTVKRTEYHYDVSVSSDFSSTWLPTQAPISQIAADGDWRYDTSTMDFLAGDRDLSTSGISYSMTGVSLDYSAADMARAPSSAGMVGKDYVQLPPGLPTIVRTLANDVTRDAPSRYEKAVALQNWFSTTGGFTYDLHSSPGNGVDDLVAFLTDGDGGRTGYCEQFAAAMTVMARILGIPSRVAVGFLEPQQVGPHTFEYSSHDLHAWPELFFPGSGWVRFEPTPAGAGTSIPDYTKQDVPVGNPTLRPEQPQPSDELPDRGASESASPSESPAAGSHSDSGSGFPWLPVGGGLAVVALLGVVALLPRAVRRTRRERRLSGGPEDAWAELRATALDLGVPWPEGRSPRETRRRLVRFFGAPVDDRTAERPRHGADVAPEAVAALERIVRTLELSRYARDPATPGPLRPDVETCLAALHGGASRGARRRAEWWPRSVVVRPGRPRRAAAEVPVQARYGGVVDHVG</sequence>
<keyword evidence="5" id="KW-1185">Reference proteome</keyword>
<dbReference type="InterPro" id="IPR002931">
    <property type="entry name" value="Transglutaminase-like"/>
</dbReference>
<feature type="domain" description="Transglutaminase-like" evidence="3">
    <location>
        <begin position="486"/>
        <end position="556"/>
    </location>
</feature>
<feature type="transmembrane region" description="Helical" evidence="2">
    <location>
        <begin position="42"/>
        <end position="61"/>
    </location>
</feature>
<accession>A0ABN3A4R1</accession>
<dbReference type="PANTHER" id="PTHR42736:SF1">
    <property type="entry name" value="PROTEIN-GLUTAMINE GAMMA-GLUTAMYLTRANSFERASE"/>
    <property type="match status" value="1"/>
</dbReference>
<dbReference type="InterPro" id="IPR038765">
    <property type="entry name" value="Papain-like_cys_pep_sf"/>
</dbReference>
<evidence type="ECO:0000256" key="2">
    <source>
        <dbReference type="SAM" id="Phobius"/>
    </source>
</evidence>
<dbReference type="SMART" id="SM00460">
    <property type="entry name" value="TGc"/>
    <property type="match status" value="1"/>
</dbReference>
<name>A0ABN3A4R1_9ACTN</name>
<feature type="transmembrane region" description="Helical" evidence="2">
    <location>
        <begin position="68"/>
        <end position="86"/>
    </location>
</feature>
<dbReference type="Pfam" id="PF01841">
    <property type="entry name" value="Transglut_core"/>
    <property type="match status" value="1"/>
</dbReference>
<comment type="caution">
    <text evidence="4">The sequence shown here is derived from an EMBL/GenBank/DDBJ whole genome shotgun (WGS) entry which is preliminary data.</text>
</comment>
<evidence type="ECO:0000259" key="3">
    <source>
        <dbReference type="SMART" id="SM00460"/>
    </source>
</evidence>
<evidence type="ECO:0000256" key="1">
    <source>
        <dbReference type="SAM" id="MobiDB-lite"/>
    </source>
</evidence>
<dbReference type="Proteomes" id="UP001501771">
    <property type="component" value="Unassembled WGS sequence"/>
</dbReference>
<dbReference type="Pfam" id="PF11992">
    <property type="entry name" value="TgpA_N"/>
    <property type="match status" value="1"/>
</dbReference>
<organism evidence="4 5">
    <name type="scientific">Nocardioides koreensis</name>
    <dbReference type="NCBI Taxonomy" id="433651"/>
    <lineage>
        <taxon>Bacteria</taxon>
        <taxon>Bacillati</taxon>
        <taxon>Actinomycetota</taxon>
        <taxon>Actinomycetes</taxon>
        <taxon>Propionibacteriales</taxon>
        <taxon>Nocardioidaceae</taxon>
        <taxon>Nocardioides</taxon>
    </lineage>
</organism>
<feature type="transmembrane region" description="Helical" evidence="2">
    <location>
        <begin position="122"/>
        <end position="141"/>
    </location>
</feature>
<keyword evidence="2" id="KW-0472">Membrane</keyword>